<keyword evidence="6" id="KW-0692">RNA repair</keyword>
<dbReference type="RefSeq" id="WP_277104883.1">
    <property type="nucleotide sequence ID" value="NZ_BAAAJS010000023.1"/>
</dbReference>
<dbReference type="EC" id="6.5.1.8" evidence="2"/>
<dbReference type="InterPro" id="IPR001233">
    <property type="entry name" value="RtcB"/>
</dbReference>
<protein>
    <recommendedName>
        <fullName evidence="2">3'-phosphate/5'-hydroxy nucleic acid ligase</fullName>
        <ecNumber evidence="2">6.5.1.8</ecNumber>
    </recommendedName>
</protein>
<keyword evidence="8" id="KW-0464">Manganese</keyword>
<gene>
    <name evidence="10" type="ORF">J2S37_000319</name>
</gene>
<dbReference type="InterPro" id="IPR052915">
    <property type="entry name" value="RtcB-like"/>
</dbReference>
<reference evidence="10 11" key="1">
    <citation type="submission" date="2023-07" db="EMBL/GenBank/DDBJ databases">
        <title>Sequencing the genomes of 1000 actinobacteria strains.</title>
        <authorList>
            <person name="Klenk H.-P."/>
        </authorList>
    </citation>
    <scope>NUCLEOTIDE SEQUENCE [LARGE SCALE GENOMIC DNA]</scope>
    <source>
        <strain evidence="10 11">DSM 44508</strain>
    </source>
</reference>
<dbReference type="SUPFAM" id="SSF103365">
    <property type="entry name" value="Hypothetical protein PH1602"/>
    <property type="match status" value="1"/>
</dbReference>
<dbReference type="PANTHER" id="PTHR43749:SF2">
    <property type="entry name" value="RNA-SPLICING LIGASE RTCB"/>
    <property type="match status" value="1"/>
</dbReference>
<evidence type="ECO:0000256" key="1">
    <source>
        <dbReference type="ARBA" id="ARBA00001936"/>
    </source>
</evidence>
<comment type="catalytic activity">
    <reaction evidence="9">
        <text>a 3'-end 3'-phospho-ribonucleotide-RNA + a 5'-end dephospho-ribonucleoside-RNA + GTP = a ribonucleotidyl-ribonucleotide-RNA + GMP + diphosphate</text>
        <dbReference type="Rhea" id="RHEA:68076"/>
        <dbReference type="Rhea" id="RHEA-COMP:10463"/>
        <dbReference type="Rhea" id="RHEA-COMP:13936"/>
        <dbReference type="Rhea" id="RHEA-COMP:17355"/>
        <dbReference type="ChEBI" id="CHEBI:33019"/>
        <dbReference type="ChEBI" id="CHEBI:37565"/>
        <dbReference type="ChEBI" id="CHEBI:58115"/>
        <dbReference type="ChEBI" id="CHEBI:83062"/>
        <dbReference type="ChEBI" id="CHEBI:138284"/>
        <dbReference type="ChEBI" id="CHEBI:173118"/>
        <dbReference type="EC" id="6.5.1.8"/>
    </reaction>
</comment>
<evidence type="ECO:0000256" key="7">
    <source>
        <dbReference type="ARBA" id="ARBA00023134"/>
    </source>
</evidence>
<dbReference type="Proteomes" id="UP001183619">
    <property type="component" value="Unassembled WGS sequence"/>
</dbReference>
<keyword evidence="4" id="KW-0479">Metal-binding</keyword>
<evidence type="ECO:0000256" key="6">
    <source>
        <dbReference type="ARBA" id="ARBA00022800"/>
    </source>
</evidence>
<dbReference type="Gene3D" id="3.90.1860.10">
    <property type="entry name" value="tRNA-splicing ligase RtcB"/>
    <property type="match status" value="1"/>
</dbReference>
<evidence type="ECO:0000256" key="2">
    <source>
        <dbReference type="ARBA" id="ARBA00012726"/>
    </source>
</evidence>
<evidence type="ECO:0000313" key="10">
    <source>
        <dbReference type="EMBL" id="MDR7353781.1"/>
    </source>
</evidence>
<name>A0ABU2B5X3_9CORY</name>
<comment type="cofactor">
    <cofactor evidence="1">
        <name>Mn(2+)</name>
        <dbReference type="ChEBI" id="CHEBI:29035"/>
    </cofactor>
</comment>
<evidence type="ECO:0000256" key="3">
    <source>
        <dbReference type="ARBA" id="ARBA00022598"/>
    </source>
</evidence>
<keyword evidence="5" id="KW-0547">Nucleotide-binding</keyword>
<accession>A0ABU2B5X3</accession>
<dbReference type="GO" id="GO:0016874">
    <property type="term" value="F:ligase activity"/>
    <property type="evidence" value="ECO:0007669"/>
    <property type="project" value="UniProtKB-KW"/>
</dbReference>
<dbReference type="InterPro" id="IPR036025">
    <property type="entry name" value="RtcB-like_sf"/>
</dbReference>
<evidence type="ECO:0000313" key="11">
    <source>
        <dbReference type="Proteomes" id="UP001183619"/>
    </source>
</evidence>
<proteinExistence type="predicted"/>
<comment type="caution">
    <text evidence="10">The sequence shown here is derived from an EMBL/GenBank/DDBJ whole genome shotgun (WGS) entry which is preliminary data.</text>
</comment>
<sequence>MHDLNWAQRYAAFSREIMMASIIEALRRHLSPFTCGETINCHHNYVSEEHYEGLDLVITRKGAISAKKGELGIIPGSMGTGAYIVRGLGNTNSYCSASHGAGRVMSRSQARHLFTLADLEHQTRGVECRKDRGVVDEIPAAYKNLDEVIAYQQDLIEVVAKLDTLLCIKG</sequence>
<evidence type="ECO:0000256" key="9">
    <source>
        <dbReference type="ARBA" id="ARBA00047746"/>
    </source>
</evidence>
<keyword evidence="7" id="KW-0342">GTP-binding</keyword>
<evidence type="ECO:0000256" key="5">
    <source>
        <dbReference type="ARBA" id="ARBA00022741"/>
    </source>
</evidence>
<keyword evidence="3 10" id="KW-0436">Ligase</keyword>
<evidence type="ECO:0000256" key="4">
    <source>
        <dbReference type="ARBA" id="ARBA00022723"/>
    </source>
</evidence>
<dbReference type="EMBL" id="JAVDYF010000001">
    <property type="protein sequence ID" value="MDR7353781.1"/>
    <property type="molecule type" value="Genomic_DNA"/>
</dbReference>
<dbReference type="PANTHER" id="PTHR43749">
    <property type="entry name" value="RNA-SPLICING LIGASE RTCB"/>
    <property type="match status" value="1"/>
</dbReference>
<dbReference type="Pfam" id="PF01139">
    <property type="entry name" value="RtcB"/>
    <property type="match status" value="1"/>
</dbReference>
<evidence type="ECO:0000256" key="8">
    <source>
        <dbReference type="ARBA" id="ARBA00023211"/>
    </source>
</evidence>
<organism evidence="10 11">
    <name type="scientific">Corynebacterium felinum</name>
    <dbReference type="NCBI Taxonomy" id="131318"/>
    <lineage>
        <taxon>Bacteria</taxon>
        <taxon>Bacillati</taxon>
        <taxon>Actinomycetota</taxon>
        <taxon>Actinomycetes</taxon>
        <taxon>Mycobacteriales</taxon>
        <taxon>Corynebacteriaceae</taxon>
        <taxon>Corynebacterium</taxon>
    </lineage>
</organism>
<keyword evidence="11" id="KW-1185">Reference proteome</keyword>